<dbReference type="Pfam" id="PF18702">
    <property type="entry name" value="DUF5642"/>
    <property type="match status" value="1"/>
</dbReference>
<dbReference type="AlphaFoldDB" id="A0A7I7XRX2"/>
<evidence type="ECO:0000313" key="2">
    <source>
        <dbReference type="Proteomes" id="UP000466931"/>
    </source>
</evidence>
<dbReference type="RefSeq" id="WP_085155082.1">
    <property type="nucleotide sequence ID" value="NZ_AP022612.1"/>
</dbReference>
<gene>
    <name evidence="1" type="ORF">MCNF_05750</name>
</gene>
<sequence length="219" mass="23034">MSTHRVLFALLSVGLLAGCSGGASEDAGSADIAKVSQVKSTFGPEFQITEKSSGIDPKMLESPKLPDGLKFDPADCAAFATEETLPDDLKGNMSSVIAEGEGNRFVVIAMQTSQEVPVKDPGEKCKKVSFSTGTMRGTIEAVPAPEIEGVQTFGVHRVLEANINGKSQTGEVYSYLAHFGDHQVIVTANPLVTADKPVAPVDTKRAEALLTDAVNAIRS</sequence>
<dbReference type="OrthoDB" id="4637146at2"/>
<dbReference type="InterPro" id="IPR041313">
    <property type="entry name" value="DUF5642"/>
</dbReference>
<dbReference type="EMBL" id="AP022612">
    <property type="protein sequence ID" value="BBZ31970.1"/>
    <property type="molecule type" value="Genomic_DNA"/>
</dbReference>
<keyword evidence="2" id="KW-1185">Reference proteome</keyword>
<dbReference type="PROSITE" id="PS51257">
    <property type="entry name" value="PROKAR_LIPOPROTEIN"/>
    <property type="match status" value="1"/>
</dbReference>
<name>A0A7I7XRX2_9MYCO</name>
<protein>
    <submittedName>
        <fullName evidence="1">Uncharacterized protein</fullName>
    </submittedName>
</protein>
<accession>A0A7I7XRX2</accession>
<evidence type="ECO:0000313" key="1">
    <source>
        <dbReference type="EMBL" id="BBZ31970.1"/>
    </source>
</evidence>
<reference evidence="1" key="1">
    <citation type="journal article" date="2019" name="Emerg. Microbes Infect.">
        <title>Comprehensive subspecies identification of 175 nontuberculous mycobacteria species based on 7547 genomic profiles.</title>
        <authorList>
            <person name="Matsumoto Y."/>
            <person name="Kinjo T."/>
            <person name="Motooka D."/>
            <person name="Nabeya D."/>
            <person name="Jung N."/>
            <person name="Uechi K."/>
            <person name="Horii T."/>
            <person name="Iida T."/>
            <person name="Fujita J."/>
            <person name="Nakamura S."/>
        </authorList>
    </citation>
    <scope>NUCLEOTIDE SEQUENCE [LARGE SCALE GENOMIC DNA]</scope>
    <source>
        <strain evidence="1">JCM 13671</strain>
    </source>
</reference>
<dbReference type="Proteomes" id="UP000466931">
    <property type="component" value="Chromosome"/>
</dbReference>
<reference evidence="1" key="2">
    <citation type="submission" date="2020-02" db="EMBL/GenBank/DDBJ databases">
        <authorList>
            <person name="Matsumoto Y."/>
            <person name="Motooka D."/>
            <person name="Nakamura S."/>
        </authorList>
    </citation>
    <scope>NUCLEOTIDE SEQUENCE</scope>
    <source>
        <strain evidence="1">JCM 13671</strain>
    </source>
</reference>
<proteinExistence type="predicted"/>
<organism evidence="1 2">
    <name type="scientific">Mycolicibacterium confluentis</name>
    <dbReference type="NCBI Taxonomy" id="28047"/>
    <lineage>
        <taxon>Bacteria</taxon>
        <taxon>Bacillati</taxon>
        <taxon>Actinomycetota</taxon>
        <taxon>Actinomycetes</taxon>
        <taxon>Mycobacteriales</taxon>
        <taxon>Mycobacteriaceae</taxon>
        <taxon>Mycolicibacterium</taxon>
    </lineage>
</organism>